<dbReference type="PANTHER" id="PTHR48050">
    <property type="entry name" value="STEROL 3-BETA-GLUCOSYLTRANSFERASE"/>
    <property type="match status" value="1"/>
</dbReference>
<dbReference type="Gene3D" id="3.40.50.2000">
    <property type="entry name" value="Glycogen Phosphorylase B"/>
    <property type="match status" value="2"/>
</dbReference>
<dbReference type="InterPro" id="IPR050426">
    <property type="entry name" value="Glycosyltransferase_28"/>
</dbReference>
<protein>
    <submittedName>
        <fullName evidence="4">Glycosyltransferase</fullName>
    </submittedName>
</protein>
<reference evidence="5" key="1">
    <citation type="journal article" date="2019" name="Int. J. Syst. Evol. Microbiol.">
        <title>The Global Catalogue of Microorganisms (GCM) 10K type strain sequencing project: providing services to taxonomists for standard genome sequencing and annotation.</title>
        <authorList>
            <consortium name="The Broad Institute Genomics Platform"/>
            <consortium name="The Broad Institute Genome Sequencing Center for Infectious Disease"/>
            <person name="Wu L."/>
            <person name="Ma J."/>
        </authorList>
    </citation>
    <scope>NUCLEOTIDE SEQUENCE [LARGE SCALE GENOMIC DNA]</scope>
    <source>
        <strain evidence="5">JCM 30846</strain>
    </source>
</reference>
<sequence>MAHVIVAASPIYGHFTPMRAVAADLVRRGHRVTVTTGSVFREAAEATGARFVPLRGGADFDGGALPELFPEMADIPPGPEALGFGLRHLFVDPMPDQHATLQALIAEAGGEPVAVVHETGFTGAWPVLHGAPGVRPAAVIGVGVVPLTISSEDTAPFGLGLPPDSSPEGRERNRAANKAVREQVFGSTQEHTVEVLRSTGATDTPPFLLDGMARVPDRFLQLSIASVDYPRGDLPDSVRYVGALPSGAREQGPLPGWWDEVKRAKRVVVVSQGTAANTDFTELVQPALDALADLDALVVATLGRTAELDRVPANARVAEFIPYDLLLPHTDVLVSNGGYGGVQQALGHGVPMVLAGLTEDKTEVTARIAWTGAAVNLATQRPEPADVRRAVETVLADPSYRGSATALAAEYEDHDPFEAIERTVTELLSAQAAQQH</sequence>
<evidence type="ECO:0000256" key="1">
    <source>
        <dbReference type="ARBA" id="ARBA00022679"/>
    </source>
</evidence>
<accession>A0ABP7F7G7</accession>
<evidence type="ECO:0000259" key="3">
    <source>
        <dbReference type="Pfam" id="PF06722"/>
    </source>
</evidence>
<dbReference type="PANTHER" id="PTHR48050:SF13">
    <property type="entry name" value="STEROL 3-BETA-GLUCOSYLTRANSFERASE UGT80A2"/>
    <property type="match status" value="1"/>
</dbReference>
<dbReference type="Proteomes" id="UP001499884">
    <property type="component" value="Unassembled WGS sequence"/>
</dbReference>
<name>A0ABP7F7G7_9ACTN</name>
<keyword evidence="1" id="KW-0808">Transferase</keyword>
<organism evidence="4 5">
    <name type="scientific">Streptomyces tremellae</name>
    <dbReference type="NCBI Taxonomy" id="1124239"/>
    <lineage>
        <taxon>Bacteria</taxon>
        <taxon>Bacillati</taxon>
        <taxon>Actinomycetota</taxon>
        <taxon>Actinomycetes</taxon>
        <taxon>Kitasatosporales</taxon>
        <taxon>Streptomycetaceae</taxon>
        <taxon>Streptomyces</taxon>
    </lineage>
</organism>
<feature type="region of interest" description="Disordered" evidence="2">
    <location>
        <begin position="156"/>
        <end position="175"/>
    </location>
</feature>
<feature type="domain" description="Erythromycin biosynthesis protein CIII-like C-terminal" evidence="3">
    <location>
        <begin position="287"/>
        <end position="412"/>
    </location>
</feature>
<dbReference type="InterPro" id="IPR002213">
    <property type="entry name" value="UDP_glucos_trans"/>
</dbReference>
<dbReference type="CDD" id="cd03784">
    <property type="entry name" value="GT1_Gtf-like"/>
    <property type="match status" value="1"/>
</dbReference>
<dbReference type="InterPro" id="IPR010610">
    <property type="entry name" value="EryCIII-like_C"/>
</dbReference>
<dbReference type="SUPFAM" id="SSF53756">
    <property type="entry name" value="UDP-Glycosyltransferase/glycogen phosphorylase"/>
    <property type="match status" value="1"/>
</dbReference>
<keyword evidence="5" id="KW-1185">Reference proteome</keyword>
<dbReference type="Pfam" id="PF06722">
    <property type="entry name" value="EryCIII-like_C"/>
    <property type="match status" value="1"/>
</dbReference>
<evidence type="ECO:0000313" key="4">
    <source>
        <dbReference type="EMBL" id="GAA3732953.1"/>
    </source>
</evidence>
<proteinExistence type="predicted"/>
<evidence type="ECO:0000313" key="5">
    <source>
        <dbReference type="Proteomes" id="UP001499884"/>
    </source>
</evidence>
<comment type="caution">
    <text evidence="4">The sequence shown here is derived from an EMBL/GenBank/DDBJ whole genome shotgun (WGS) entry which is preliminary data.</text>
</comment>
<evidence type="ECO:0000256" key="2">
    <source>
        <dbReference type="SAM" id="MobiDB-lite"/>
    </source>
</evidence>
<dbReference type="EMBL" id="BAABEP010000020">
    <property type="protein sequence ID" value="GAA3732953.1"/>
    <property type="molecule type" value="Genomic_DNA"/>
</dbReference>
<gene>
    <name evidence="4" type="ORF">GCM10023082_32990</name>
</gene>
<dbReference type="RefSeq" id="WP_345647385.1">
    <property type="nucleotide sequence ID" value="NZ_BAABEP010000020.1"/>
</dbReference>